<keyword evidence="2" id="KW-0227">DNA damage</keyword>
<dbReference type="GO" id="GO:0003690">
    <property type="term" value="F:double-stranded DNA binding"/>
    <property type="evidence" value="ECO:0007669"/>
    <property type="project" value="TreeGrafter"/>
</dbReference>
<dbReference type="FunFam" id="3.40.50.300:FF:000737">
    <property type="entry name" value="Bifunctional polynucleotide phosphatase/kinase"/>
    <property type="match status" value="1"/>
</dbReference>
<dbReference type="SUPFAM" id="SSF49879">
    <property type="entry name" value="SMAD/FHA domain"/>
    <property type="match status" value="1"/>
</dbReference>
<keyword evidence="4" id="KW-0234">DNA repair</keyword>
<protein>
    <recommendedName>
        <fullName evidence="6">PNK FHA domain-containing protein</fullName>
    </recommendedName>
</protein>
<dbReference type="Pfam" id="PF08645">
    <property type="entry name" value="PNK3P"/>
    <property type="match status" value="1"/>
</dbReference>
<dbReference type="InterPro" id="IPR023214">
    <property type="entry name" value="HAD_sf"/>
</dbReference>
<dbReference type="AlphaFoldDB" id="A0A9P0GK61"/>
<evidence type="ECO:0000256" key="1">
    <source>
        <dbReference type="ARBA" id="ARBA00004123"/>
    </source>
</evidence>
<evidence type="ECO:0000259" key="6">
    <source>
        <dbReference type="Pfam" id="PF17913"/>
    </source>
</evidence>
<dbReference type="InterPro" id="IPR027417">
    <property type="entry name" value="P-loop_NTPase"/>
</dbReference>
<dbReference type="InterPro" id="IPR041388">
    <property type="entry name" value="FHA_2"/>
</dbReference>
<organism evidence="7 8">
    <name type="scientific">Psylliodes chrysocephalus</name>
    <dbReference type="NCBI Taxonomy" id="3402493"/>
    <lineage>
        <taxon>Eukaryota</taxon>
        <taxon>Metazoa</taxon>
        <taxon>Ecdysozoa</taxon>
        <taxon>Arthropoda</taxon>
        <taxon>Hexapoda</taxon>
        <taxon>Insecta</taxon>
        <taxon>Pterygota</taxon>
        <taxon>Neoptera</taxon>
        <taxon>Endopterygota</taxon>
        <taxon>Coleoptera</taxon>
        <taxon>Polyphaga</taxon>
        <taxon>Cucujiformia</taxon>
        <taxon>Chrysomeloidea</taxon>
        <taxon>Chrysomelidae</taxon>
        <taxon>Galerucinae</taxon>
        <taxon>Alticini</taxon>
        <taxon>Psylliodes</taxon>
    </lineage>
</organism>
<dbReference type="FunFam" id="3.40.50.1000:FF:000078">
    <property type="entry name" value="Bifunctional polynucleotide phosphatase/kinase"/>
    <property type="match status" value="1"/>
</dbReference>
<dbReference type="InterPro" id="IPR006549">
    <property type="entry name" value="HAD-SF_hydro_IIIA"/>
</dbReference>
<keyword evidence="3" id="KW-0378">Hydrolase</keyword>
<evidence type="ECO:0000256" key="4">
    <source>
        <dbReference type="ARBA" id="ARBA00023204"/>
    </source>
</evidence>
<dbReference type="Gene3D" id="2.60.200.20">
    <property type="match status" value="1"/>
</dbReference>
<evidence type="ECO:0000256" key="3">
    <source>
        <dbReference type="ARBA" id="ARBA00022801"/>
    </source>
</evidence>
<dbReference type="NCBIfam" id="TIGR01663">
    <property type="entry name" value="PNK-3'Pase"/>
    <property type="match status" value="1"/>
</dbReference>
<dbReference type="GO" id="GO:0005634">
    <property type="term" value="C:nucleus"/>
    <property type="evidence" value="ECO:0007669"/>
    <property type="project" value="UniProtKB-SubCell"/>
</dbReference>
<dbReference type="Proteomes" id="UP001153636">
    <property type="component" value="Chromosome 8"/>
</dbReference>
<dbReference type="InterPro" id="IPR008984">
    <property type="entry name" value="SMAD_FHA_dom_sf"/>
</dbReference>
<dbReference type="EMBL" id="OV651820">
    <property type="protein sequence ID" value="CAH1114007.1"/>
    <property type="molecule type" value="Genomic_DNA"/>
</dbReference>
<dbReference type="NCBIfam" id="TIGR01662">
    <property type="entry name" value="HAD-SF-IIIA"/>
    <property type="match status" value="1"/>
</dbReference>
<sequence length="538" mass="62484">MFSPQFINFLSLYSFLPRFISLNNFRSMTQRKCCLVHLTNRLKIDLPHEKLIILGRNVETQVEDIFISRHQIECIADIEKCIVKVKPVGKSISGVDGYAIVKDKTYALGPGHVIELRLGFHPYEITFESPEHIPKCISNKPPAKKTKFDNDDNAAEDPRVFTENGKWEEIDHRELLIYTPENIQNRSKIAAFDIDGTIIKTKSGKRFPLNVEDWILNYDDIPLQLSKLHQDNFKIVFFTNQSGVGKDSSKIRDFKRKIENILKKLLLPVQVYIALGKSKYRKPMTGMWDTLKNQKNDDIEIDLNESFYVGDAAGRQKNWIPKKNKDHSIADRLFALNIGLKFFTPEEYFRKQRPVTFLMPEFDPRNLPVLDIPEIHYESPNIIVMVGCPGSGKSNICKSLIIPKGYIHINRDSLGSWQKCAKLLEETIQEKKNCVIDNTNCDKESRKRYLEIAKKYQIPCRCFVMTTSHQHCKHNNKFRELTDKSHVPVSEIIINSLKKNYQKPELSEGFDDIVEIPFVPSFKDEEHEKLYKMFLLEN</sequence>
<evidence type="ECO:0000313" key="7">
    <source>
        <dbReference type="EMBL" id="CAH1114007.1"/>
    </source>
</evidence>
<dbReference type="PANTHER" id="PTHR12083:SF9">
    <property type="entry name" value="BIFUNCTIONAL POLYNUCLEOTIDE PHOSPHATASE_KINASE"/>
    <property type="match status" value="1"/>
</dbReference>
<evidence type="ECO:0000256" key="5">
    <source>
        <dbReference type="ARBA" id="ARBA00023242"/>
    </source>
</evidence>
<dbReference type="SUPFAM" id="SSF56784">
    <property type="entry name" value="HAD-like"/>
    <property type="match status" value="1"/>
</dbReference>
<dbReference type="InterPro" id="IPR036412">
    <property type="entry name" value="HAD-like_sf"/>
</dbReference>
<feature type="domain" description="PNK FHA" evidence="6">
    <location>
        <begin position="42"/>
        <end position="101"/>
    </location>
</feature>
<dbReference type="GO" id="GO:0046404">
    <property type="term" value="F:ATP-dependent polydeoxyribonucleotide 5'-hydroxyl-kinase activity"/>
    <property type="evidence" value="ECO:0007669"/>
    <property type="project" value="InterPro"/>
</dbReference>
<dbReference type="SUPFAM" id="SSF52540">
    <property type="entry name" value="P-loop containing nucleoside triphosphate hydrolases"/>
    <property type="match status" value="1"/>
</dbReference>
<evidence type="ECO:0000256" key="2">
    <source>
        <dbReference type="ARBA" id="ARBA00022763"/>
    </source>
</evidence>
<dbReference type="PANTHER" id="PTHR12083">
    <property type="entry name" value="BIFUNCTIONAL POLYNUCLEOTIDE PHOSPHATASE/KINASE"/>
    <property type="match status" value="1"/>
</dbReference>
<name>A0A9P0GK61_9CUCU</name>
<dbReference type="OrthoDB" id="19045at2759"/>
<keyword evidence="8" id="KW-1185">Reference proteome</keyword>
<evidence type="ECO:0000313" key="8">
    <source>
        <dbReference type="Proteomes" id="UP001153636"/>
    </source>
</evidence>
<dbReference type="Gene3D" id="3.40.50.1000">
    <property type="entry name" value="HAD superfamily/HAD-like"/>
    <property type="match status" value="1"/>
</dbReference>
<dbReference type="InterPro" id="IPR006551">
    <property type="entry name" value="Polynucleotide_phosphatase"/>
</dbReference>
<accession>A0A9P0GK61</accession>
<comment type="subcellular location">
    <subcellularLocation>
        <location evidence="1">Nucleus</location>
    </subcellularLocation>
</comment>
<dbReference type="Gene3D" id="3.40.50.300">
    <property type="entry name" value="P-loop containing nucleotide triphosphate hydrolases"/>
    <property type="match status" value="1"/>
</dbReference>
<dbReference type="InterPro" id="IPR013954">
    <property type="entry name" value="PNK3P"/>
</dbReference>
<gene>
    <name evidence="7" type="ORF">PSYICH_LOCUS14548</name>
</gene>
<reference evidence="7" key="1">
    <citation type="submission" date="2022-01" db="EMBL/GenBank/DDBJ databases">
        <authorList>
            <person name="King R."/>
        </authorList>
    </citation>
    <scope>NUCLEOTIDE SEQUENCE</scope>
</reference>
<dbReference type="GO" id="GO:0046403">
    <property type="term" value="F:polynucleotide 3'-phosphatase activity"/>
    <property type="evidence" value="ECO:0007669"/>
    <property type="project" value="InterPro"/>
</dbReference>
<dbReference type="GO" id="GO:0006281">
    <property type="term" value="P:DNA repair"/>
    <property type="evidence" value="ECO:0007669"/>
    <property type="project" value="UniProtKB-KW"/>
</dbReference>
<dbReference type="CDD" id="cd01625">
    <property type="entry name" value="HAD_PNP"/>
    <property type="match status" value="1"/>
</dbReference>
<dbReference type="Pfam" id="PF17913">
    <property type="entry name" value="FHA_2"/>
    <property type="match status" value="1"/>
</dbReference>
<dbReference type="NCBIfam" id="TIGR01664">
    <property type="entry name" value="DNA-3'-Pase"/>
    <property type="match status" value="1"/>
</dbReference>
<keyword evidence="5" id="KW-0539">Nucleus</keyword>
<proteinExistence type="predicted"/>
<dbReference type="Pfam" id="PF13671">
    <property type="entry name" value="AAA_33"/>
    <property type="match status" value="1"/>
</dbReference>
<dbReference type="InterPro" id="IPR006550">
    <property type="entry name" value="PNKP"/>
</dbReference>